<proteinExistence type="inferred from homology"/>
<reference evidence="16 17" key="1">
    <citation type="submission" date="2019-03" db="EMBL/GenBank/DDBJ databases">
        <title>Genomic analyses of the natural microbiome of Caenorhabditis elegans.</title>
        <authorList>
            <person name="Samuel B."/>
        </authorList>
    </citation>
    <scope>NUCLEOTIDE SEQUENCE [LARGE SCALE GENOMIC DNA]</scope>
    <source>
        <strain evidence="16 17">BIGb0156</strain>
    </source>
</reference>
<dbReference type="CDD" id="cd19407">
    <property type="entry name" value="Tar_Tsr_sensor"/>
    <property type="match status" value="1"/>
</dbReference>
<dbReference type="InterPro" id="IPR035440">
    <property type="entry name" value="4HB_MCP_dom_sf"/>
</dbReference>
<keyword evidence="7 13" id="KW-1133">Transmembrane helix</keyword>
<name>A0A4R6EGL3_SCAGO</name>
<dbReference type="Gene3D" id="1.10.287.950">
    <property type="entry name" value="Methyl-accepting chemotaxis protein"/>
    <property type="match status" value="1"/>
</dbReference>
<keyword evidence="5" id="KW-0997">Cell inner membrane</keyword>
<comment type="caution">
    <text evidence="16">The sequence shown here is derived from an EMBL/GenBank/DDBJ whole genome shotgun (WGS) entry which is preliminary data.</text>
</comment>
<dbReference type="EMBL" id="SNVX01000010">
    <property type="protein sequence ID" value="TDN56527.1"/>
    <property type="molecule type" value="Genomic_DNA"/>
</dbReference>
<dbReference type="SUPFAM" id="SSF47170">
    <property type="entry name" value="Aspartate receptor, ligand-binding domain"/>
    <property type="match status" value="1"/>
</dbReference>
<evidence type="ECO:0000259" key="15">
    <source>
        <dbReference type="PROSITE" id="PS50885"/>
    </source>
</evidence>
<dbReference type="PANTHER" id="PTHR43531:SF14">
    <property type="entry name" value="METHYL-ACCEPTING CHEMOTAXIS PROTEIN I-RELATED"/>
    <property type="match status" value="1"/>
</dbReference>
<keyword evidence="12" id="KW-0175">Coiled coil</keyword>
<keyword evidence="17" id="KW-1185">Reference proteome</keyword>
<dbReference type="SMART" id="SM00283">
    <property type="entry name" value="MA"/>
    <property type="match status" value="1"/>
</dbReference>
<protein>
    <submittedName>
        <fullName evidence="16">Methyl-accepting chemotaxis sensory transducer with TarH sensor</fullName>
    </submittedName>
</protein>
<sequence>MVLSFTFRTLAANVLLQKIIMNLTQIPRRFLRRFFPQQFGLLAGIFFIIGLFCAVQIASSFLLSWSLHNARLSEQHNQRTHLQQLKVDQARVSLLAASDLLNRAGVYFMQDKETGSVGSSDGLLQDARTMLSQSQKAWQAWLAMGPPKDEALLNSYQQFSGAIEEQLNGLQKSQSIDAFFAVPVQAFQSDFNDNYARFQAASEQRAEQGRQSLMANLSGLQQLFILAPAVLLLVALLVWRGMSKWVIVPLRHLIAHIKTLAEGDLSQPPPDVSRFNREVTQISTSLAGMQKGLQQLVTQVSEATGDITGHIVQLSQSNEALSQQAKKQTQELEDVTRHIASLESHVEGNSSYAGLARERAQEASLVAAGGDQMMVTVNTSMQTIVDRSAEMRGIVAMIDSVAFQTNILALNAAIEAAHAGNQGRGFAVVAKEVGLLARQSSESTQTIQGLINHSLQGIEEGSRAVGLLEDNLQQVTQLVGNLSALLTDISQATLSQGENIHQMTRQLHSLNQVAGKTGELVSSTASSSRHLETRAQQLTQAVMRFRLPA</sequence>
<dbReference type="GO" id="GO:0004888">
    <property type="term" value="F:transmembrane signaling receptor activity"/>
    <property type="evidence" value="ECO:0007669"/>
    <property type="project" value="InterPro"/>
</dbReference>
<evidence type="ECO:0000256" key="8">
    <source>
        <dbReference type="ARBA" id="ARBA00023136"/>
    </source>
</evidence>
<keyword evidence="3" id="KW-0488">Methylation</keyword>
<evidence type="ECO:0000256" key="11">
    <source>
        <dbReference type="PROSITE-ProRule" id="PRU00284"/>
    </source>
</evidence>
<feature type="transmembrane region" description="Helical" evidence="13">
    <location>
        <begin position="223"/>
        <end position="242"/>
    </location>
</feature>
<dbReference type="SUPFAM" id="SSF58104">
    <property type="entry name" value="Methyl-accepting chemotaxis protein (MCP) signaling domain"/>
    <property type="match status" value="1"/>
</dbReference>
<gene>
    <name evidence="16" type="ORF">EC847_11032</name>
</gene>
<comment type="similarity">
    <text evidence="10">Belongs to the methyl-accepting chemotaxis (MCP) protein family.</text>
</comment>
<feature type="domain" description="Methyl-accepting transducer" evidence="14">
    <location>
        <begin position="303"/>
        <end position="532"/>
    </location>
</feature>
<feature type="transmembrane region" description="Helical" evidence="13">
    <location>
        <begin position="40"/>
        <end position="63"/>
    </location>
</feature>
<dbReference type="PROSITE" id="PS50111">
    <property type="entry name" value="CHEMOTAXIS_TRANSDUC_2"/>
    <property type="match status" value="1"/>
</dbReference>
<comment type="subcellular location">
    <subcellularLocation>
        <location evidence="1">Cell inner membrane</location>
        <topology evidence="1">Multi-pass membrane protein</topology>
    </subcellularLocation>
</comment>
<feature type="coiled-coil region" evidence="12">
    <location>
        <begin position="311"/>
        <end position="345"/>
    </location>
</feature>
<keyword evidence="2" id="KW-1003">Cell membrane</keyword>
<dbReference type="InterPro" id="IPR004090">
    <property type="entry name" value="Chemotax_Me-accpt_rcpt"/>
</dbReference>
<evidence type="ECO:0000256" key="9">
    <source>
        <dbReference type="ARBA" id="ARBA00023224"/>
    </source>
</evidence>
<keyword evidence="8 13" id="KW-0472">Membrane</keyword>
<evidence type="ECO:0000256" key="13">
    <source>
        <dbReference type="SAM" id="Phobius"/>
    </source>
</evidence>
<keyword evidence="4" id="KW-0145">Chemotaxis</keyword>
<evidence type="ECO:0000256" key="4">
    <source>
        <dbReference type="ARBA" id="ARBA00022500"/>
    </source>
</evidence>
<organism evidence="16 17">
    <name type="scientific">Scandinavium goeteborgense</name>
    <dbReference type="NCBI Taxonomy" id="1851514"/>
    <lineage>
        <taxon>Bacteria</taxon>
        <taxon>Pseudomonadati</taxon>
        <taxon>Pseudomonadota</taxon>
        <taxon>Gammaproteobacteria</taxon>
        <taxon>Enterobacterales</taxon>
        <taxon>Enterobacteriaceae</taxon>
        <taxon>Scandinavium</taxon>
    </lineage>
</organism>
<dbReference type="AlphaFoldDB" id="A0A4R6EGL3"/>
<dbReference type="Pfam" id="PF00672">
    <property type="entry name" value="HAMP"/>
    <property type="match status" value="1"/>
</dbReference>
<accession>A0A4R6EGL3</accession>
<evidence type="ECO:0000256" key="6">
    <source>
        <dbReference type="ARBA" id="ARBA00022692"/>
    </source>
</evidence>
<dbReference type="Pfam" id="PF02203">
    <property type="entry name" value="TarH"/>
    <property type="match status" value="1"/>
</dbReference>
<keyword evidence="9 11" id="KW-0807">Transducer</keyword>
<evidence type="ECO:0000256" key="5">
    <source>
        <dbReference type="ARBA" id="ARBA00022519"/>
    </source>
</evidence>
<dbReference type="InterPro" id="IPR003122">
    <property type="entry name" value="Tar_rcpt_lig-bd"/>
</dbReference>
<dbReference type="Proteomes" id="UP000295530">
    <property type="component" value="Unassembled WGS sequence"/>
</dbReference>
<dbReference type="PROSITE" id="PS50885">
    <property type="entry name" value="HAMP"/>
    <property type="match status" value="1"/>
</dbReference>
<dbReference type="InterPro" id="IPR051310">
    <property type="entry name" value="MCP_chemotaxis"/>
</dbReference>
<evidence type="ECO:0000256" key="1">
    <source>
        <dbReference type="ARBA" id="ARBA00004429"/>
    </source>
</evidence>
<dbReference type="GO" id="GO:0006935">
    <property type="term" value="P:chemotaxis"/>
    <property type="evidence" value="ECO:0007669"/>
    <property type="project" value="UniProtKB-KW"/>
</dbReference>
<keyword evidence="6 13" id="KW-0812">Transmembrane</keyword>
<dbReference type="Pfam" id="PF00015">
    <property type="entry name" value="MCPsignal"/>
    <property type="match status" value="1"/>
</dbReference>
<dbReference type="InterPro" id="IPR004089">
    <property type="entry name" value="MCPsignal_dom"/>
</dbReference>
<evidence type="ECO:0000256" key="12">
    <source>
        <dbReference type="SAM" id="Coils"/>
    </source>
</evidence>
<dbReference type="GO" id="GO:0005886">
    <property type="term" value="C:plasma membrane"/>
    <property type="evidence" value="ECO:0007669"/>
    <property type="project" value="UniProtKB-SubCell"/>
</dbReference>
<evidence type="ECO:0000256" key="2">
    <source>
        <dbReference type="ARBA" id="ARBA00022475"/>
    </source>
</evidence>
<evidence type="ECO:0000256" key="10">
    <source>
        <dbReference type="ARBA" id="ARBA00029447"/>
    </source>
</evidence>
<dbReference type="PRINTS" id="PR00260">
    <property type="entry name" value="CHEMTRNSDUCR"/>
</dbReference>
<dbReference type="Gene3D" id="1.20.120.30">
    <property type="entry name" value="Aspartate receptor, ligand-binding domain"/>
    <property type="match status" value="1"/>
</dbReference>
<dbReference type="GO" id="GO:0007165">
    <property type="term" value="P:signal transduction"/>
    <property type="evidence" value="ECO:0007669"/>
    <property type="project" value="UniProtKB-KW"/>
</dbReference>
<evidence type="ECO:0000256" key="3">
    <source>
        <dbReference type="ARBA" id="ARBA00022481"/>
    </source>
</evidence>
<dbReference type="InterPro" id="IPR003660">
    <property type="entry name" value="HAMP_dom"/>
</dbReference>
<dbReference type="SMART" id="SM00304">
    <property type="entry name" value="HAMP"/>
    <property type="match status" value="1"/>
</dbReference>
<dbReference type="PANTHER" id="PTHR43531">
    <property type="entry name" value="PROTEIN ICFG"/>
    <property type="match status" value="1"/>
</dbReference>
<evidence type="ECO:0000259" key="14">
    <source>
        <dbReference type="PROSITE" id="PS50111"/>
    </source>
</evidence>
<evidence type="ECO:0000313" key="16">
    <source>
        <dbReference type="EMBL" id="TDN56527.1"/>
    </source>
</evidence>
<feature type="domain" description="HAMP" evidence="15">
    <location>
        <begin position="244"/>
        <end position="298"/>
    </location>
</feature>
<evidence type="ECO:0000313" key="17">
    <source>
        <dbReference type="Proteomes" id="UP000295530"/>
    </source>
</evidence>
<evidence type="ECO:0000256" key="7">
    <source>
        <dbReference type="ARBA" id="ARBA00022989"/>
    </source>
</evidence>